<dbReference type="EMBL" id="JAFIMR010000034">
    <property type="protein sequence ID" value="KAI1859439.1"/>
    <property type="molecule type" value="Genomic_DNA"/>
</dbReference>
<accession>A0A9P9WEI2</accession>
<feature type="region of interest" description="Disordered" evidence="1">
    <location>
        <begin position="56"/>
        <end position="81"/>
    </location>
</feature>
<proteinExistence type="predicted"/>
<keyword evidence="3" id="KW-1185">Reference proteome</keyword>
<dbReference type="AlphaFoldDB" id="A0A9P9WEI2"/>
<evidence type="ECO:0000256" key="1">
    <source>
        <dbReference type="SAM" id="MobiDB-lite"/>
    </source>
</evidence>
<evidence type="ECO:0000313" key="2">
    <source>
        <dbReference type="EMBL" id="KAI1859439.1"/>
    </source>
</evidence>
<comment type="caution">
    <text evidence="2">The sequence shown here is derived from an EMBL/GenBank/DDBJ whole genome shotgun (WGS) entry which is preliminary data.</text>
</comment>
<feature type="compositionally biased region" description="Polar residues" evidence="1">
    <location>
        <begin position="56"/>
        <end position="74"/>
    </location>
</feature>
<gene>
    <name evidence="2" type="ORF">JX265_010442</name>
</gene>
<organism evidence="2 3">
    <name type="scientific">Neoarthrinium moseri</name>
    <dbReference type="NCBI Taxonomy" id="1658444"/>
    <lineage>
        <taxon>Eukaryota</taxon>
        <taxon>Fungi</taxon>
        <taxon>Dikarya</taxon>
        <taxon>Ascomycota</taxon>
        <taxon>Pezizomycotina</taxon>
        <taxon>Sordariomycetes</taxon>
        <taxon>Xylariomycetidae</taxon>
        <taxon>Amphisphaeriales</taxon>
        <taxon>Apiosporaceae</taxon>
        <taxon>Neoarthrinium</taxon>
    </lineage>
</organism>
<dbReference type="Proteomes" id="UP000829685">
    <property type="component" value="Unassembled WGS sequence"/>
</dbReference>
<reference evidence="2" key="1">
    <citation type="submission" date="2021-03" db="EMBL/GenBank/DDBJ databases">
        <title>Revisited historic fungal species revealed as producer of novel bioactive compounds through whole genome sequencing and comparative genomics.</title>
        <authorList>
            <person name="Vignolle G.A."/>
            <person name="Hochenegger N."/>
            <person name="Mach R.L."/>
            <person name="Mach-Aigner A.R."/>
            <person name="Javad Rahimi M."/>
            <person name="Salim K.A."/>
            <person name="Chan C.M."/>
            <person name="Lim L.B.L."/>
            <person name="Cai F."/>
            <person name="Druzhinina I.S."/>
            <person name="U'Ren J.M."/>
            <person name="Derntl C."/>
        </authorList>
    </citation>
    <scope>NUCLEOTIDE SEQUENCE</scope>
    <source>
        <strain evidence="2">TUCIM 5799</strain>
    </source>
</reference>
<sequence length="81" mass="8286">MPSSDSLQPPLSPAEREISKSYGGWTGFMQSMGLKPWNDDDAAEGKAIIAAFASDHAQSAPASSATQGNQTSSGGSAGKKQ</sequence>
<evidence type="ECO:0000313" key="3">
    <source>
        <dbReference type="Proteomes" id="UP000829685"/>
    </source>
</evidence>
<name>A0A9P9WEI2_9PEZI</name>
<protein>
    <submittedName>
        <fullName evidence="2">Uncharacterized protein</fullName>
    </submittedName>
</protein>